<protein>
    <recommendedName>
        <fullName evidence="3">Glycosyltransferase RgtA/B/C/D-like domain-containing protein</fullName>
    </recommendedName>
</protein>
<feature type="transmembrane region" description="Helical" evidence="1">
    <location>
        <begin position="153"/>
        <end position="168"/>
    </location>
</feature>
<feature type="transmembrane region" description="Helical" evidence="1">
    <location>
        <begin position="174"/>
        <end position="191"/>
    </location>
</feature>
<reference evidence="2" key="1">
    <citation type="submission" date="2020-02" db="EMBL/GenBank/DDBJ databases">
        <authorList>
            <person name="Chen W.-M."/>
        </authorList>
    </citation>
    <scope>NUCLEOTIDE SEQUENCE</scope>
    <source>
        <strain evidence="2">NBD-18</strain>
    </source>
</reference>
<evidence type="ECO:0008006" key="3">
    <source>
        <dbReference type="Google" id="ProtNLM"/>
    </source>
</evidence>
<organism evidence="2">
    <name type="scientific">Sheuella amnicola</name>
    <dbReference type="NCBI Taxonomy" id="2707330"/>
    <lineage>
        <taxon>Bacteria</taxon>
        <taxon>Pseudomonadati</taxon>
        <taxon>Pseudomonadota</taxon>
        <taxon>Betaproteobacteria</taxon>
        <taxon>Burkholderiales</taxon>
        <taxon>Alcaligenaceae</taxon>
        <taxon>Sheuella</taxon>
    </lineage>
</organism>
<feature type="transmembrane region" description="Helical" evidence="1">
    <location>
        <begin position="273"/>
        <end position="292"/>
    </location>
</feature>
<feature type="transmembrane region" description="Helical" evidence="1">
    <location>
        <begin position="203"/>
        <end position="223"/>
    </location>
</feature>
<name>A0A6B2QYD2_9BURK</name>
<dbReference type="EMBL" id="JAAGRN010000005">
    <property type="protein sequence ID" value="NDY83470.1"/>
    <property type="molecule type" value="Genomic_DNA"/>
</dbReference>
<evidence type="ECO:0000313" key="2">
    <source>
        <dbReference type="EMBL" id="NDY83470.1"/>
    </source>
</evidence>
<accession>A0A6B2QYD2</accession>
<feature type="transmembrane region" description="Helical" evidence="1">
    <location>
        <begin position="83"/>
        <end position="102"/>
    </location>
</feature>
<feature type="transmembrane region" description="Helical" evidence="1">
    <location>
        <begin position="57"/>
        <end position="76"/>
    </location>
</feature>
<gene>
    <name evidence="2" type="ORF">G3I67_09525</name>
</gene>
<keyword evidence="1" id="KW-1133">Transmembrane helix</keyword>
<proteinExistence type="predicted"/>
<sequence>MKSQFNKTIYLSLAVMFALSVFGAVWQGQYSIDHAHWGSMISNAKDMAEGLAPYKNIYILYGFLTTSIHAFAYKYLGANLQSLILVTSVFYACGLLLVYFIAERVESNQKIALAIVLTYFLVHPFAIYPWSNYLAFPLLMLGLFNSLSKEQKSIRYFISGFAFALAVLTREGLLPPVLLYLVAVIIIDVLNESESKIKKIREGLVSLAGFVLPILIFIAYLYSHDILNYWKTMSWNLPQLYAAEFFPHMKGMGLIVPFIKQIVSGVLRLDVRWMLILMTVLINGGVVVLGVLSSQYRQSYSNNFKVALLSMLLISSALHLPEIFRLATGGMIGLVNVYMVGRKIKAQFALFAVLAITLSITIAPTGSGDSFSTTNYFWPNENKIKNTKTVFTPSYFRNQKWEADAIGFYNEIEADLKKVHAVCKLKYHYNMTQDSFLVVISPFERYQIAAHWTSDAISNLRPDLNIEQKLKKDRDILILQELANDGSDIAKIPEDFVLFKKYKTPKTTFLYRDASLSIYIPKLCEEALATK</sequence>
<keyword evidence="1" id="KW-0812">Transmembrane</keyword>
<dbReference type="AlphaFoldDB" id="A0A6B2QYD2"/>
<feature type="transmembrane region" description="Helical" evidence="1">
    <location>
        <begin position="348"/>
        <end position="366"/>
    </location>
</feature>
<evidence type="ECO:0000256" key="1">
    <source>
        <dbReference type="SAM" id="Phobius"/>
    </source>
</evidence>
<feature type="transmembrane region" description="Helical" evidence="1">
    <location>
        <begin position="114"/>
        <end position="141"/>
    </location>
</feature>
<comment type="caution">
    <text evidence="2">The sequence shown here is derived from an EMBL/GenBank/DDBJ whole genome shotgun (WGS) entry which is preliminary data.</text>
</comment>
<dbReference type="RefSeq" id="WP_163654656.1">
    <property type="nucleotide sequence ID" value="NZ_JAAGRN010000005.1"/>
</dbReference>
<keyword evidence="1" id="KW-0472">Membrane</keyword>